<accession>A0A6A8GMB8</accession>
<keyword evidence="1" id="KW-1133">Transmembrane helix</keyword>
<dbReference type="Pfam" id="PF25231">
    <property type="entry name" value="DUF7847"/>
    <property type="match status" value="1"/>
</dbReference>
<comment type="caution">
    <text evidence="3">The sequence shown here is derived from an EMBL/GenBank/DDBJ whole genome shotgun (WGS) entry which is preliminary data.</text>
</comment>
<dbReference type="EMBL" id="WKJO01000002">
    <property type="protein sequence ID" value="MRX23387.1"/>
    <property type="molecule type" value="Genomic_DNA"/>
</dbReference>
<feature type="transmembrane region" description="Helical" evidence="1">
    <location>
        <begin position="186"/>
        <end position="210"/>
    </location>
</feature>
<evidence type="ECO:0000313" key="4">
    <source>
        <dbReference type="Proteomes" id="UP000439022"/>
    </source>
</evidence>
<gene>
    <name evidence="3" type="ORF">GJR96_15655</name>
</gene>
<name>A0A6A8GMB8_9EURY</name>
<dbReference type="RefSeq" id="WP_151164167.1">
    <property type="nucleotide sequence ID" value="NZ_WKJO01000002.1"/>
</dbReference>
<reference evidence="3 4" key="1">
    <citation type="submission" date="2019-11" db="EMBL/GenBank/DDBJ databases">
        <title>Whole genome sequence of Haloferax sp. MBLA0076.</title>
        <authorList>
            <person name="Seo M.-J."/>
            <person name="Cho E.-S."/>
        </authorList>
    </citation>
    <scope>NUCLEOTIDE SEQUENCE [LARGE SCALE GENOMIC DNA]</scope>
    <source>
        <strain evidence="3 4">MBLA0076</strain>
    </source>
</reference>
<evidence type="ECO:0000259" key="2">
    <source>
        <dbReference type="Pfam" id="PF25231"/>
    </source>
</evidence>
<feature type="transmembrane region" description="Helical" evidence="1">
    <location>
        <begin position="47"/>
        <end position="71"/>
    </location>
</feature>
<keyword evidence="1" id="KW-0472">Membrane</keyword>
<dbReference type="InterPro" id="IPR057169">
    <property type="entry name" value="DUF7847"/>
</dbReference>
<feature type="transmembrane region" description="Helical" evidence="1">
    <location>
        <begin position="244"/>
        <end position="275"/>
    </location>
</feature>
<sequence>MAALQSFGTAIGAVKRNPILFVIAAAFSLLQLPGLVAQSVSPFLGSIVSLGFSGIMIFIMPFFFGGVIGMANEAIGGHTSFETLIREGKSHYVSLLVIYLGLFALNLVFGLLGVFTAAFGGAYILSSGAQPSLVTIAVIGVIVLAIVVVYLAAVFFTQFFGHAIVIDDLGAVDGLKRSVSCVWNNLLSVFGYTILVTIGGGVFGIIGGLFSLLTSPTFQNQGASMTSAGAGSAATPFPVNIPSIGIVGVVGLAVVLLVFSGFFGGFFAAYSTAFYRSIRPARMN</sequence>
<feature type="domain" description="DUF7847" evidence="2">
    <location>
        <begin position="1"/>
        <end position="277"/>
    </location>
</feature>
<evidence type="ECO:0000256" key="1">
    <source>
        <dbReference type="SAM" id="Phobius"/>
    </source>
</evidence>
<protein>
    <recommendedName>
        <fullName evidence="2">DUF7847 domain-containing protein</fullName>
    </recommendedName>
</protein>
<dbReference type="AlphaFoldDB" id="A0A6A8GMB8"/>
<keyword evidence="4" id="KW-1185">Reference proteome</keyword>
<organism evidence="3 4">
    <name type="scientific">Haloferax litoreum</name>
    <dbReference type="NCBI Taxonomy" id="2666140"/>
    <lineage>
        <taxon>Archaea</taxon>
        <taxon>Methanobacteriati</taxon>
        <taxon>Methanobacteriota</taxon>
        <taxon>Stenosarchaea group</taxon>
        <taxon>Halobacteria</taxon>
        <taxon>Halobacteriales</taxon>
        <taxon>Haloferacaceae</taxon>
        <taxon>Haloferax</taxon>
    </lineage>
</organism>
<keyword evidence="1" id="KW-0812">Transmembrane</keyword>
<proteinExistence type="predicted"/>
<feature type="transmembrane region" description="Helical" evidence="1">
    <location>
        <begin position="92"/>
        <end position="125"/>
    </location>
</feature>
<feature type="transmembrane region" description="Helical" evidence="1">
    <location>
        <begin position="131"/>
        <end position="156"/>
    </location>
</feature>
<dbReference type="Proteomes" id="UP000439022">
    <property type="component" value="Unassembled WGS sequence"/>
</dbReference>
<evidence type="ECO:0000313" key="3">
    <source>
        <dbReference type="EMBL" id="MRX23387.1"/>
    </source>
</evidence>